<keyword evidence="3" id="KW-0378">Hydrolase</keyword>
<dbReference type="PRINTS" id="PR00853">
    <property type="entry name" value="XPGRADSUPER"/>
</dbReference>
<evidence type="ECO:0000259" key="5">
    <source>
        <dbReference type="SMART" id="SM00485"/>
    </source>
</evidence>
<comment type="similarity">
    <text evidence="2">Belongs to the XPG/RAD2 endonuclease family. XPG subfamily.</text>
</comment>
<reference evidence="7" key="1">
    <citation type="submission" date="2011-02" db="EMBL/GenBank/DDBJ databases">
        <title>The Genome Sequence of Capsaspora owczarzaki ATCC 30864.</title>
        <authorList>
            <person name="Russ C."/>
            <person name="Cuomo C."/>
            <person name="Burger G."/>
            <person name="Gray M.W."/>
            <person name="Holland P.W.H."/>
            <person name="King N."/>
            <person name="Lang F.B.F."/>
            <person name="Roger A.J."/>
            <person name="Ruiz-Trillo I."/>
            <person name="Young S.K."/>
            <person name="Zeng Q."/>
            <person name="Gargeya S."/>
            <person name="Alvarado L."/>
            <person name="Berlin A."/>
            <person name="Chapman S.B."/>
            <person name="Chen Z."/>
            <person name="Freedman E."/>
            <person name="Gellesch M."/>
            <person name="Goldberg J."/>
            <person name="Griggs A."/>
            <person name="Gujja S."/>
            <person name="Heilman E."/>
            <person name="Heiman D."/>
            <person name="Howarth C."/>
            <person name="Mehta T."/>
            <person name="Neiman D."/>
            <person name="Pearson M."/>
            <person name="Roberts A."/>
            <person name="Saif S."/>
            <person name="Shea T."/>
            <person name="Shenoy N."/>
            <person name="Sisk P."/>
            <person name="Stolte C."/>
            <person name="Sykes S."/>
            <person name="White J."/>
            <person name="Yandava C."/>
            <person name="Haas B."/>
            <person name="Nusbaum C."/>
            <person name="Birren B."/>
        </authorList>
    </citation>
    <scope>NUCLEOTIDE SEQUENCE</scope>
    <source>
        <strain evidence="7">ATCC 30864</strain>
    </source>
</reference>
<dbReference type="PANTHER" id="PTHR16171">
    <property type="entry name" value="DNA REPAIR PROTEIN COMPLEMENTING XP-G CELLS-RELATED"/>
    <property type="match status" value="1"/>
</dbReference>
<dbReference type="Proteomes" id="UP000008743">
    <property type="component" value="Unassembled WGS sequence"/>
</dbReference>
<dbReference type="Gene3D" id="3.40.50.1010">
    <property type="entry name" value="5'-nuclease"/>
    <property type="match status" value="1"/>
</dbReference>
<evidence type="ECO:0000256" key="1">
    <source>
        <dbReference type="ARBA" id="ARBA00004123"/>
    </source>
</evidence>
<organism evidence="6 7">
    <name type="scientific">Capsaspora owczarzaki (strain ATCC 30864)</name>
    <dbReference type="NCBI Taxonomy" id="595528"/>
    <lineage>
        <taxon>Eukaryota</taxon>
        <taxon>Filasterea</taxon>
        <taxon>Capsaspora</taxon>
    </lineage>
</organism>
<dbReference type="PRINTS" id="PR00066">
    <property type="entry name" value="XRODRMPGMNTG"/>
</dbReference>
<evidence type="ECO:0000313" key="7">
    <source>
        <dbReference type="Proteomes" id="UP000008743"/>
    </source>
</evidence>
<dbReference type="InterPro" id="IPR006085">
    <property type="entry name" value="XPG_DNA_repair_N"/>
</dbReference>
<protein>
    <submittedName>
        <fullName evidence="6">DNA excision repair protein ERCC-5</fullName>
    </submittedName>
</protein>
<dbReference type="GO" id="GO:0004520">
    <property type="term" value="F:DNA endonuclease activity"/>
    <property type="evidence" value="ECO:0007669"/>
    <property type="project" value="TreeGrafter"/>
</dbReference>
<dbReference type="InParanoid" id="A0A0D2WLS0"/>
<dbReference type="GO" id="GO:0005634">
    <property type="term" value="C:nucleus"/>
    <property type="evidence" value="ECO:0007669"/>
    <property type="project" value="UniProtKB-SubCell"/>
</dbReference>
<dbReference type="GO" id="GO:0003697">
    <property type="term" value="F:single-stranded DNA binding"/>
    <property type="evidence" value="ECO:0007669"/>
    <property type="project" value="InterPro"/>
</dbReference>
<dbReference type="SUPFAM" id="SSF88723">
    <property type="entry name" value="PIN domain-like"/>
    <property type="match status" value="1"/>
</dbReference>
<dbReference type="InterPro" id="IPR029060">
    <property type="entry name" value="PIN-like_dom_sf"/>
</dbReference>
<comment type="subcellular location">
    <subcellularLocation>
        <location evidence="1">Nucleus</location>
    </subcellularLocation>
</comment>
<evidence type="ECO:0000256" key="4">
    <source>
        <dbReference type="ARBA" id="ARBA00023242"/>
    </source>
</evidence>
<dbReference type="SMART" id="SM00485">
    <property type="entry name" value="XPGN"/>
    <property type="match status" value="1"/>
</dbReference>
<dbReference type="PhylomeDB" id="A0A0D2WLS0"/>
<gene>
    <name evidence="6" type="ORF">CAOG_009505</name>
</gene>
<dbReference type="Pfam" id="PF00752">
    <property type="entry name" value="XPG_N"/>
    <property type="match status" value="1"/>
</dbReference>
<evidence type="ECO:0000256" key="2">
    <source>
        <dbReference type="ARBA" id="ARBA00005283"/>
    </source>
</evidence>
<keyword evidence="3" id="KW-0255">Endonuclease</keyword>
<keyword evidence="7" id="KW-1185">Reference proteome</keyword>
<dbReference type="STRING" id="595528.A0A0D2WLS0"/>
<dbReference type="InterPro" id="IPR001044">
    <property type="entry name" value="XPG/Rad2_eukaryotes"/>
</dbReference>
<dbReference type="EMBL" id="KE346362">
    <property type="protein sequence ID" value="KJE90923.1"/>
    <property type="molecule type" value="Genomic_DNA"/>
</dbReference>
<dbReference type="PANTHER" id="PTHR16171:SF7">
    <property type="entry name" value="DNA REPAIR PROTEIN RAD2"/>
    <property type="match status" value="1"/>
</dbReference>
<evidence type="ECO:0000313" key="6">
    <source>
        <dbReference type="EMBL" id="KJE90923.1"/>
    </source>
</evidence>
<accession>A0A0D2WLS0</accession>
<dbReference type="InterPro" id="IPR006084">
    <property type="entry name" value="XPG/Rad2"/>
</dbReference>
<keyword evidence="4" id="KW-0539">Nucleus</keyword>
<proteinExistence type="inferred from homology"/>
<feature type="domain" description="XPG N-terminal" evidence="5">
    <location>
        <begin position="52"/>
        <end position="149"/>
    </location>
</feature>
<sequence>MGGAASSEPEPKTIVVANGKNMAVLYKGQHVLTVTDQPGMVYGAATLPAPSMGVKGLWTILDAAGQSVNLDTLASHVLAIDVSIWLNQHMKAMRDAEGNVIRNAHLIGLFRRLCKLLYYGIKPLFVYDGGVPALKRRTLVRPVVVAAFARWLHSH</sequence>
<dbReference type="OrthoDB" id="31113at2759"/>
<dbReference type="GO" id="GO:0006289">
    <property type="term" value="P:nucleotide-excision repair"/>
    <property type="evidence" value="ECO:0007669"/>
    <property type="project" value="InterPro"/>
</dbReference>
<dbReference type="AlphaFoldDB" id="A0A0D2WLS0"/>
<evidence type="ECO:0000256" key="3">
    <source>
        <dbReference type="ARBA" id="ARBA00022759"/>
    </source>
</evidence>
<name>A0A0D2WLS0_CAPO3</name>
<keyword evidence="3" id="KW-0540">Nuclease</keyword>
<dbReference type="CDD" id="cd09868">
    <property type="entry name" value="PIN_XPG_RAD2"/>
    <property type="match status" value="1"/>
</dbReference>